<protein>
    <recommendedName>
        <fullName evidence="3">Tc1-like transposase DDE domain-containing protein</fullName>
    </recommendedName>
</protein>
<keyword evidence="2" id="KW-1185">Reference proteome</keyword>
<dbReference type="OrthoDB" id="6511194at2759"/>
<dbReference type="Gene3D" id="3.30.420.10">
    <property type="entry name" value="Ribonuclease H-like superfamily/Ribonuclease H"/>
    <property type="match status" value="1"/>
</dbReference>
<dbReference type="EMBL" id="KZ994054">
    <property type="protein sequence ID" value="RKO93975.1"/>
    <property type="molecule type" value="Genomic_DNA"/>
</dbReference>
<dbReference type="PANTHER" id="PTHR35871:SF1">
    <property type="entry name" value="CXC1-LIKE CYSTEINE CLUSTER ASSOCIATED WITH KDZ TRANSPOSASES DOMAIN-CONTAINING PROTEIN"/>
    <property type="match status" value="1"/>
</dbReference>
<evidence type="ECO:0000313" key="2">
    <source>
        <dbReference type="Proteomes" id="UP000269721"/>
    </source>
</evidence>
<name>A0A4P9WNV4_9FUNG</name>
<organism evidence="1 2">
    <name type="scientific">Blyttiomyces helicus</name>
    <dbReference type="NCBI Taxonomy" id="388810"/>
    <lineage>
        <taxon>Eukaryota</taxon>
        <taxon>Fungi</taxon>
        <taxon>Fungi incertae sedis</taxon>
        <taxon>Chytridiomycota</taxon>
        <taxon>Chytridiomycota incertae sedis</taxon>
        <taxon>Chytridiomycetes</taxon>
        <taxon>Chytridiomycetes incertae sedis</taxon>
        <taxon>Blyttiomyces</taxon>
    </lineage>
</organism>
<dbReference type="Proteomes" id="UP000269721">
    <property type="component" value="Unassembled WGS sequence"/>
</dbReference>
<sequence length="132" mass="15353">CCANKVMAAEHDFLGEKSTLEAMVTKSDHKCILLPKFHCELNPIEMYWGAAKRRLRDSTPPVTFAAFQESVSEALASVPVQHIRKWYRLASRLNDNYRKGQVAMFSAEMFKSHRRVPANFYKEVMREWEKRG</sequence>
<feature type="non-terminal residue" evidence="1">
    <location>
        <position position="1"/>
    </location>
</feature>
<dbReference type="PANTHER" id="PTHR35871">
    <property type="entry name" value="EXPRESSED PROTEIN"/>
    <property type="match status" value="1"/>
</dbReference>
<gene>
    <name evidence="1" type="ORF">BDK51DRAFT_24041</name>
</gene>
<evidence type="ECO:0008006" key="3">
    <source>
        <dbReference type="Google" id="ProtNLM"/>
    </source>
</evidence>
<reference evidence="2" key="1">
    <citation type="journal article" date="2018" name="Nat. Microbiol.">
        <title>Leveraging single-cell genomics to expand the fungal tree of life.</title>
        <authorList>
            <person name="Ahrendt S.R."/>
            <person name="Quandt C.A."/>
            <person name="Ciobanu D."/>
            <person name="Clum A."/>
            <person name="Salamov A."/>
            <person name="Andreopoulos B."/>
            <person name="Cheng J.F."/>
            <person name="Woyke T."/>
            <person name="Pelin A."/>
            <person name="Henrissat B."/>
            <person name="Reynolds N.K."/>
            <person name="Benny G.L."/>
            <person name="Smith M.E."/>
            <person name="James T.Y."/>
            <person name="Grigoriev I.V."/>
        </authorList>
    </citation>
    <scope>NUCLEOTIDE SEQUENCE [LARGE SCALE GENOMIC DNA]</scope>
</reference>
<evidence type="ECO:0000313" key="1">
    <source>
        <dbReference type="EMBL" id="RKO93975.1"/>
    </source>
</evidence>
<dbReference type="GO" id="GO:0003676">
    <property type="term" value="F:nucleic acid binding"/>
    <property type="evidence" value="ECO:0007669"/>
    <property type="project" value="InterPro"/>
</dbReference>
<proteinExistence type="predicted"/>
<dbReference type="InterPro" id="IPR036397">
    <property type="entry name" value="RNaseH_sf"/>
</dbReference>
<dbReference type="AlphaFoldDB" id="A0A4P9WNV4"/>
<accession>A0A4P9WNV4</accession>